<dbReference type="OrthoDB" id="21095at2759"/>
<evidence type="ECO:0000259" key="2">
    <source>
        <dbReference type="Pfam" id="PF09169"/>
    </source>
</evidence>
<comment type="caution">
    <text evidence="3">The sequence shown here is derived from an EMBL/GenBank/DDBJ whole genome shotgun (WGS) entry which is preliminary data.</text>
</comment>
<organism evidence="3 4">
    <name type="scientific">Pelagomonas calceolata</name>
    <dbReference type="NCBI Taxonomy" id="35677"/>
    <lineage>
        <taxon>Eukaryota</taxon>
        <taxon>Sar</taxon>
        <taxon>Stramenopiles</taxon>
        <taxon>Ochrophyta</taxon>
        <taxon>Pelagophyceae</taxon>
        <taxon>Pelagomonadales</taxon>
        <taxon>Pelagomonadaceae</taxon>
        <taxon>Pelagomonas</taxon>
    </lineage>
</organism>
<dbReference type="SUPFAM" id="SSF81872">
    <property type="entry name" value="BRCA2 helical domain"/>
    <property type="match status" value="1"/>
</dbReference>
<dbReference type="InterPro" id="IPR012340">
    <property type="entry name" value="NA-bd_OB-fold"/>
</dbReference>
<feature type="domain" description="Breast cancer type 2 susceptibility protein helical" evidence="2">
    <location>
        <begin position="174"/>
        <end position="217"/>
    </location>
</feature>
<evidence type="ECO:0000313" key="3">
    <source>
        <dbReference type="EMBL" id="CAH0373659.1"/>
    </source>
</evidence>
<dbReference type="Proteomes" id="UP000789595">
    <property type="component" value="Unassembled WGS sequence"/>
</dbReference>
<dbReference type="InterPro" id="IPR036315">
    <property type="entry name" value="BRCA2_hlx_sf"/>
</dbReference>
<accession>A0A8J2WZC8</accession>
<dbReference type="Pfam" id="PF09103">
    <property type="entry name" value="BRCA-2_OB1"/>
    <property type="match status" value="1"/>
</dbReference>
<gene>
    <name evidence="3" type="ORF">PECAL_4P08780</name>
</gene>
<proteinExistence type="predicted"/>
<protein>
    <submittedName>
        <fullName evidence="3">Uncharacterized protein</fullName>
    </submittedName>
</protein>
<dbReference type="InterPro" id="IPR015525">
    <property type="entry name" value="BRCA2"/>
</dbReference>
<dbReference type="Pfam" id="PF09169">
    <property type="entry name" value="BRCA-2_helical"/>
    <property type="match status" value="1"/>
</dbReference>
<dbReference type="EMBL" id="CAKKNE010000004">
    <property type="protein sequence ID" value="CAH0373659.1"/>
    <property type="molecule type" value="Genomic_DNA"/>
</dbReference>
<feature type="domain" description="BRCA2 OB1" evidence="1">
    <location>
        <begin position="250"/>
        <end position="336"/>
    </location>
</feature>
<dbReference type="PANTHER" id="PTHR11289:SF0">
    <property type="entry name" value="BREAST CANCER TYPE 2 SUSCEPTIBILITY PROTEIN"/>
    <property type="match status" value="1"/>
</dbReference>
<dbReference type="Gene3D" id="2.40.50.140">
    <property type="entry name" value="Nucleic acid-binding proteins"/>
    <property type="match status" value="1"/>
</dbReference>
<sequence length="674" mass="74501">MRYKVVSIPWAADGTHELDWDAEVATTLKEQSTHVKCVIQPAEAEGSVTRRTTAATLARTMMMVGHEFMVRPRRNISAGMHLSFFGGALGTRADSLKPGLLAQLPEGLLWRREGGSEVVFEVNAKNASSVVFSNSQGVSLVSSWTTKAERWGAATVSACLVIIGKRGLSGKWRAWIENHYRWIVWKLAAVSRQFCVARLTFENILLHLKSRFEREVERRCRPGLKELCLDESGSMGLLILVVSNMYGGNGKGEILVELTDGWYRIHGIFDKDLSCRCARGQIRVGTKLALQGFEILRGTLTDKFSALLAGNDVPTLWLHFNGTRLARSAARLGFQKYRNSMVLTPYSLSSSGGVISAVEAVVQRIRLPSQISLLQEQTVLWLAAPKLHGIANETHLRISFDTTQNGTYTEICEGDTIRVHYVIAVPGHAGEFLLKRTFHSRCEAIESPASLRDLAASQYIPRSLCCGSHLACLGRDNVGSRVDTVGIILATYDSSASYSTLVLYDYSQDLIFVSLRRDRRQHSSRNLLGIPPGSQVAVLHASLLSTLDDCAMLTCDDLAVVCSSRRSLGKASFGSTRERLQNDWDALERWARVPLAMFAEASLLCRKIKCTMLQAKRNSYGGLSTPLALLAKSLDGKSRAELELAQDAEDLDVAIRAMHASGNLYYANEKYYLM</sequence>
<dbReference type="PANTHER" id="PTHR11289">
    <property type="entry name" value="BREAST CANCER TYPE 2 SUSCEPTIBILITY PROTEIN BRCA2"/>
    <property type="match status" value="1"/>
</dbReference>
<dbReference type="GO" id="GO:0006355">
    <property type="term" value="P:regulation of DNA-templated transcription"/>
    <property type="evidence" value="ECO:0007669"/>
    <property type="project" value="TreeGrafter"/>
</dbReference>
<dbReference type="SUPFAM" id="SSF50249">
    <property type="entry name" value="Nucleic acid-binding proteins"/>
    <property type="match status" value="1"/>
</dbReference>
<evidence type="ECO:0000259" key="1">
    <source>
        <dbReference type="Pfam" id="PF09103"/>
    </source>
</evidence>
<dbReference type="InterPro" id="IPR015187">
    <property type="entry name" value="BRCA2_OB_1"/>
</dbReference>
<name>A0A8J2WZC8_9STRA</name>
<dbReference type="InterPro" id="IPR015252">
    <property type="entry name" value="BRCA2_hlx"/>
</dbReference>
<reference evidence="3" key="1">
    <citation type="submission" date="2021-11" db="EMBL/GenBank/DDBJ databases">
        <authorList>
            <consortium name="Genoscope - CEA"/>
            <person name="William W."/>
        </authorList>
    </citation>
    <scope>NUCLEOTIDE SEQUENCE</scope>
</reference>
<dbReference type="GO" id="GO:0000724">
    <property type="term" value="P:double-strand break repair via homologous recombination"/>
    <property type="evidence" value="ECO:0007669"/>
    <property type="project" value="InterPro"/>
</dbReference>
<dbReference type="AlphaFoldDB" id="A0A8J2WZC8"/>
<evidence type="ECO:0000313" key="4">
    <source>
        <dbReference type="Proteomes" id="UP000789595"/>
    </source>
</evidence>
<keyword evidence="4" id="KW-1185">Reference proteome</keyword>